<evidence type="ECO:0000256" key="2">
    <source>
        <dbReference type="ARBA" id="ARBA00023015"/>
    </source>
</evidence>
<comment type="caution">
    <text evidence="6">The sequence shown here is derived from an EMBL/GenBank/DDBJ whole genome shotgun (WGS) entry which is preliminary data.</text>
</comment>
<dbReference type="Proteomes" id="UP000701702">
    <property type="component" value="Unassembled WGS sequence"/>
</dbReference>
<dbReference type="CDD" id="cd08422">
    <property type="entry name" value="PBP2_CrgA_like"/>
    <property type="match status" value="1"/>
</dbReference>
<dbReference type="SUPFAM" id="SSF53850">
    <property type="entry name" value="Periplasmic binding protein-like II"/>
    <property type="match status" value="1"/>
</dbReference>
<dbReference type="PRINTS" id="PR00039">
    <property type="entry name" value="HTHLYSR"/>
</dbReference>
<reference evidence="6 7" key="1">
    <citation type="submission" date="2021-08" db="EMBL/GenBank/DDBJ databases">
        <authorList>
            <person name="Peeters C."/>
        </authorList>
    </citation>
    <scope>NUCLEOTIDE SEQUENCE [LARGE SCALE GENOMIC DNA]</scope>
    <source>
        <strain evidence="6 7">LMG 23994</strain>
    </source>
</reference>
<dbReference type="PANTHER" id="PTHR30537:SF81">
    <property type="entry name" value="TRANSCRIPTIONAL REGULATOR-RELATED"/>
    <property type="match status" value="1"/>
</dbReference>
<comment type="similarity">
    <text evidence="1">Belongs to the LysR transcriptional regulatory family.</text>
</comment>
<name>A0ABM8WBX9_9BURK</name>
<evidence type="ECO:0000313" key="7">
    <source>
        <dbReference type="Proteomes" id="UP000701702"/>
    </source>
</evidence>
<dbReference type="InterPro" id="IPR036388">
    <property type="entry name" value="WH-like_DNA-bd_sf"/>
</dbReference>
<accession>A0ABM8WBX9</accession>
<dbReference type="Gene3D" id="1.10.10.10">
    <property type="entry name" value="Winged helix-like DNA-binding domain superfamily/Winged helix DNA-binding domain"/>
    <property type="match status" value="1"/>
</dbReference>
<dbReference type="PROSITE" id="PS50931">
    <property type="entry name" value="HTH_LYSR"/>
    <property type="match status" value="1"/>
</dbReference>
<organism evidence="6 7">
    <name type="scientific">Cupriavidus pinatubonensis</name>
    <dbReference type="NCBI Taxonomy" id="248026"/>
    <lineage>
        <taxon>Bacteria</taxon>
        <taxon>Pseudomonadati</taxon>
        <taxon>Pseudomonadota</taxon>
        <taxon>Betaproteobacteria</taxon>
        <taxon>Burkholderiales</taxon>
        <taxon>Burkholderiaceae</taxon>
        <taxon>Cupriavidus</taxon>
    </lineage>
</organism>
<feature type="domain" description="HTH lysR-type" evidence="5">
    <location>
        <begin position="23"/>
        <end position="80"/>
    </location>
</feature>
<dbReference type="EMBL" id="CAJZAF010000002">
    <property type="protein sequence ID" value="CAG9164788.1"/>
    <property type="molecule type" value="Genomic_DNA"/>
</dbReference>
<gene>
    <name evidence="6" type="primary">dmlR_3</name>
    <name evidence="6" type="ORF">LMG23994_00622</name>
</gene>
<proteinExistence type="inferred from homology"/>
<evidence type="ECO:0000313" key="6">
    <source>
        <dbReference type="EMBL" id="CAG9164788.1"/>
    </source>
</evidence>
<dbReference type="InterPro" id="IPR000847">
    <property type="entry name" value="LysR_HTH_N"/>
</dbReference>
<evidence type="ECO:0000256" key="4">
    <source>
        <dbReference type="ARBA" id="ARBA00023163"/>
    </source>
</evidence>
<dbReference type="InterPro" id="IPR005119">
    <property type="entry name" value="LysR_subst-bd"/>
</dbReference>
<evidence type="ECO:0000256" key="3">
    <source>
        <dbReference type="ARBA" id="ARBA00023125"/>
    </source>
</evidence>
<sequence length="338" mass="36844">MKQLMPAIQSLLGGPERGTVMSLRTEDIEAYLHVVELGGISAAARRMGLSKSVISKRISDLERELGVSLLQRSTRSIRPSENGRYFYEQARAALRQLDHAAQTVSDAAGELRGELRVLAPMTFGTRWLSPLIAAFARAHPRMNLILELDDKLVDVGYERYDVAIRITRLGDSSLIARRLTVSRRVLCCSPEYAARAGLPQGIEDIAQHACLAYSNSPPAHVWAFAAGDEHGSVRSIAPRGVFTANNGEVLRDAALAGQGLAVLPRFIVWDDLHAGRLVEVLPHLPPVDDGIFAVYPRSGFGSVKLRALVQYLQASLARPPWEEPETAGSLRLLQGGAS</sequence>
<dbReference type="SUPFAM" id="SSF46785">
    <property type="entry name" value="Winged helix' DNA-binding domain"/>
    <property type="match status" value="1"/>
</dbReference>
<dbReference type="Pfam" id="PF03466">
    <property type="entry name" value="LysR_substrate"/>
    <property type="match status" value="1"/>
</dbReference>
<keyword evidence="2" id="KW-0805">Transcription regulation</keyword>
<dbReference type="PANTHER" id="PTHR30537">
    <property type="entry name" value="HTH-TYPE TRANSCRIPTIONAL REGULATOR"/>
    <property type="match status" value="1"/>
</dbReference>
<keyword evidence="4" id="KW-0804">Transcription</keyword>
<keyword evidence="7" id="KW-1185">Reference proteome</keyword>
<evidence type="ECO:0000259" key="5">
    <source>
        <dbReference type="PROSITE" id="PS50931"/>
    </source>
</evidence>
<dbReference type="Gene3D" id="3.40.190.290">
    <property type="match status" value="1"/>
</dbReference>
<protein>
    <submittedName>
        <fullName evidence="6">HTH-type transcriptional regulator DmlR</fullName>
    </submittedName>
</protein>
<evidence type="ECO:0000256" key="1">
    <source>
        <dbReference type="ARBA" id="ARBA00009437"/>
    </source>
</evidence>
<dbReference type="InterPro" id="IPR058163">
    <property type="entry name" value="LysR-type_TF_proteobact-type"/>
</dbReference>
<dbReference type="Pfam" id="PF00126">
    <property type="entry name" value="HTH_1"/>
    <property type="match status" value="1"/>
</dbReference>
<dbReference type="InterPro" id="IPR036390">
    <property type="entry name" value="WH_DNA-bd_sf"/>
</dbReference>
<keyword evidence="3" id="KW-0238">DNA-binding</keyword>